<dbReference type="SUPFAM" id="SSF53383">
    <property type="entry name" value="PLP-dependent transferases"/>
    <property type="match status" value="1"/>
</dbReference>
<dbReference type="InterPro" id="IPR004839">
    <property type="entry name" value="Aminotransferase_I/II_large"/>
</dbReference>
<dbReference type="InterPro" id="IPR015424">
    <property type="entry name" value="PyrdxlP-dep_Trfase"/>
</dbReference>
<dbReference type="Gene3D" id="3.90.1150.10">
    <property type="entry name" value="Aspartate Aminotransferase, domain 1"/>
    <property type="match status" value="1"/>
</dbReference>
<dbReference type="FunFam" id="3.90.1150.10:FF:000021">
    <property type="entry name" value="Kynurenine--oxoglutarate transaminase 3"/>
    <property type="match status" value="1"/>
</dbReference>
<accession>A0AAJ7DX98</accession>
<evidence type="ECO:0000256" key="7">
    <source>
        <dbReference type="ARBA" id="ARBA00024016"/>
    </source>
</evidence>
<dbReference type="InterPro" id="IPR015421">
    <property type="entry name" value="PyrdxlP-dep_Trfase_major"/>
</dbReference>
<dbReference type="GO" id="GO:0005739">
    <property type="term" value="C:mitochondrion"/>
    <property type="evidence" value="ECO:0007669"/>
    <property type="project" value="TreeGrafter"/>
</dbReference>
<evidence type="ECO:0000256" key="6">
    <source>
        <dbReference type="ARBA" id="ARBA00022898"/>
    </source>
</evidence>
<dbReference type="Proteomes" id="UP000695007">
    <property type="component" value="Unplaced"/>
</dbReference>
<protein>
    <submittedName>
        <fullName evidence="10">Kynurenine--oxoglutarate transaminase 3-like</fullName>
    </submittedName>
</protein>
<evidence type="ECO:0000313" key="9">
    <source>
        <dbReference type="Proteomes" id="UP000695007"/>
    </source>
</evidence>
<dbReference type="PANTHER" id="PTHR43807">
    <property type="entry name" value="FI04487P"/>
    <property type="match status" value="1"/>
</dbReference>
<comment type="cofactor">
    <cofactor evidence="1">
        <name>pyridoxal 5'-phosphate</name>
        <dbReference type="ChEBI" id="CHEBI:597326"/>
    </cofactor>
</comment>
<dbReference type="GO" id="GO:0030170">
    <property type="term" value="F:pyridoxal phosphate binding"/>
    <property type="evidence" value="ECO:0007669"/>
    <property type="project" value="InterPro"/>
</dbReference>
<comment type="pathway">
    <text evidence="7">Amino-acid degradation; L-kynurenine degradation; kynurenate from L-kynurenine: step 1/2.</text>
</comment>
<dbReference type="AlphaFoldDB" id="A0AAJ7DX98"/>
<evidence type="ECO:0000313" key="10">
    <source>
        <dbReference type="RefSeq" id="XP_011499817.1"/>
    </source>
</evidence>
<dbReference type="GeneID" id="105363748"/>
<reference evidence="10" key="1">
    <citation type="submission" date="2025-08" db="UniProtKB">
        <authorList>
            <consortium name="RefSeq"/>
        </authorList>
    </citation>
    <scope>IDENTIFICATION</scope>
</reference>
<keyword evidence="5" id="KW-0808">Transferase</keyword>
<evidence type="ECO:0000259" key="8">
    <source>
        <dbReference type="Pfam" id="PF00155"/>
    </source>
</evidence>
<evidence type="ECO:0000256" key="5">
    <source>
        <dbReference type="ARBA" id="ARBA00022679"/>
    </source>
</evidence>
<name>A0AAJ7DX98_9HYME</name>
<dbReference type="CDD" id="cd00609">
    <property type="entry name" value="AAT_like"/>
    <property type="match status" value="1"/>
</dbReference>
<feature type="domain" description="Aminotransferase class I/classII large" evidence="8">
    <location>
        <begin position="25"/>
        <end position="408"/>
    </location>
</feature>
<gene>
    <name evidence="10" type="primary">LOC105363748</name>
</gene>
<dbReference type="InterPro" id="IPR051326">
    <property type="entry name" value="Kynurenine-oxoglutarate_AT"/>
</dbReference>
<evidence type="ECO:0000256" key="3">
    <source>
        <dbReference type="ARBA" id="ARBA00011738"/>
    </source>
</evidence>
<dbReference type="InterPro" id="IPR015422">
    <property type="entry name" value="PyrdxlP-dep_Trfase_small"/>
</dbReference>
<sequence>MVNVQPIKIIEYYRIEYGQFETKYNLINLAHGSPDFLPPIFMRNALLNLTISNDTSINQYSNNYGHLLLRKSIAHLYSELINRNLNPENNVIVTTGATEALYVTLQAHTSPQDEWIIMEPSLDFYGNIVRMAGGTPTYIQLYQMNGSGGRVSSRDWMYDKKEMARLFNKHTKGIIINNPHNPTGKVFSKEELQFIADLAVKWNTIIIADEVYEWFIYESNNHIRMATIPNMFERTITICSASKTFSVNGWRIGWIYGPSELLNNLRIVHPNVVHSSPSLAQVAVAAAINECLEDFEREESYLENNSRWMHAKRNKLLELLWEIGMTPVIPEGGHFVIANWTGLDLKANLEEDVDEFLDYRFTKWLARNVGVLALPVSSFYSDENKYLGESFVRFCFVKKNKTLEKAAKLLMEWIQW</sequence>
<keyword evidence="9" id="KW-1185">Reference proteome</keyword>
<dbReference type="Gene3D" id="3.40.640.10">
    <property type="entry name" value="Type I PLP-dependent aspartate aminotransferase-like (Major domain)"/>
    <property type="match status" value="1"/>
</dbReference>
<keyword evidence="4" id="KW-0032">Aminotransferase</keyword>
<comment type="similarity">
    <text evidence="2">Belongs to the class-I pyridoxal-phosphate-dependent aminotransferase family.</text>
</comment>
<dbReference type="FunFam" id="3.40.640.10:FF:000024">
    <property type="entry name" value="Kynurenine--oxoglutarate transaminase 3"/>
    <property type="match status" value="1"/>
</dbReference>
<comment type="subunit">
    <text evidence="3">Homodimer.</text>
</comment>
<evidence type="ECO:0000256" key="2">
    <source>
        <dbReference type="ARBA" id="ARBA00007441"/>
    </source>
</evidence>
<organism evidence="9 10">
    <name type="scientific">Ceratosolen solmsi marchali</name>
    <dbReference type="NCBI Taxonomy" id="326594"/>
    <lineage>
        <taxon>Eukaryota</taxon>
        <taxon>Metazoa</taxon>
        <taxon>Ecdysozoa</taxon>
        <taxon>Arthropoda</taxon>
        <taxon>Hexapoda</taxon>
        <taxon>Insecta</taxon>
        <taxon>Pterygota</taxon>
        <taxon>Neoptera</taxon>
        <taxon>Endopterygota</taxon>
        <taxon>Hymenoptera</taxon>
        <taxon>Apocrita</taxon>
        <taxon>Proctotrupomorpha</taxon>
        <taxon>Chalcidoidea</taxon>
        <taxon>Agaonidae</taxon>
        <taxon>Agaoninae</taxon>
        <taxon>Ceratosolen</taxon>
    </lineage>
</organism>
<dbReference type="GO" id="GO:0016212">
    <property type="term" value="F:kynurenine-oxoglutarate transaminase activity"/>
    <property type="evidence" value="ECO:0007669"/>
    <property type="project" value="TreeGrafter"/>
</dbReference>
<dbReference type="RefSeq" id="XP_011499817.1">
    <property type="nucleotide sequence ID" value="XM_011501515.1"/>
</dbReference>
<dbReference type="InterPro" id="IPR004838">
    <property type="entry name" value="NHTrfase_class1_PyrdxlP-BS"/>
</dbReference>
<dbReference type="Pfam" id="PF00155">
    <property type="entry name" value="Aminotran_1_2"/>
    <property type="match status" value="1"/>
</dbReference>
<dbReference type="KEGG" id="csol:105363748"/>
<dbReference type="PANTHER" id="PTHR43807:SF20">
    <property type="entry name" value="FI04487P"/>
    <property type="match status" value="1"/>
</dbReference>
<keyword evidence="6" id="KW-0663">Pyridoxal phosphate</keyword>
<evidence type="ECO:0000256" key="1">
    <source>
        <dbReference type="ARBA" id="ARBA00001933"/>
    </source>
</evidence>
<proteinExistence type="inferred from homology"/>
<dbReference type="GO" id="GO:0070189">
    <property type="term" value="P:kynurenine metabolic process"/>
    <property type="evidence" value="ECO:0007669"/>
    <property type="project" value="UniProtKB-ARBA"/>
</dbReference>
<evidence type="ECO:0000256" key="4">
    <source>
        <dbReference type="ARBA" id="ARBA00022576"/>
    </source>
</evidence>
<dbReference type="PROSITE" id="PS00105">
    <property type="entry name" value="AA_TRANSFER_CLASS_1"/>
    <property type="match status" value="1"/>
</dbReference>